<dbReference type="EMBL" id="JANRHJ010000012">
    <property type="protein sequence ID" value="MCR8874603.1"/>
    <property type="molecule type" value="Genomic_DNA"/>
</dbReference>
<dbReference type="InterPro" id="IPR002591">
    <property type="entry name" value="Phosphodiest/P_Trfase"/>
</dbReference>
<sequence>MRKILMLLFLFVSVCSFAKQHVTVIVSLDGCRWDYPLMYDTPFLDSLGNRGVSAVMRPSFPSKTFPNHYTLATGLVPDHHGIIANRFYDVSSGRTYSISDKDTGKDGSFYGGEPIWLTAHRQGVKVGVVYWPGSDVAIQGQYPDYYKDYAQKPLLTYPQRLNEVERLLTLPDSLRPQLVMVYFDEPDYSGHLYGPASKSTRRAVEELDSLLNDLYIRLRALPEGEDINFIVTSDHGMASTSPERIIRLSDYLKPDWCERILVDLPTLIFPREGYEDDILKALKQVPHLRAWRREEVPAYLHYGSNSNVAPIVALPDNGWLVTESTDVNLGNHGFDPTNSDLYVPFRAEGPDFKRGYVRQTLFDNTCIYPLLAYLLGIEPAFCDGDISQISDLLAR</sequence>
<dbReference type="InterPro" id="IPR017850">
    <property type="entry name" value="Alkaline_phosphatase_core_sf"/>
</dbReference>
<proteinExistence type="predicted"/>
<dbReference type="PANTHER" id="PTHR10151">
    <property type="entry name" value="ECTONUCLEOTIDE PYROPHOSPHATASE/PHOSPHODIESTERASE"/>
    <property type="match status" value="1"/>
</dbReference>
<evidence type="ECO:0000313" key="3">
    <source>
        <dbReference type="Proteomes" id="UP001204579"/>
    </source>
</evidence>
<evidence type="ECO:0000313" key="2">
    <source>
        <dbReference type="EMBL" id="MCR8874603.1"/>
    </source>
</evidence>
<feature type="signal peptide" evidence="1">
    <location>
        <begin position="1"/>
        <end position="18"/>
    </location>
</feature>
<accession>A0AAW5N6S4</accession>
<name>A0AAW5N6S4_9BACT</name>
<organism evidence="2 3">
    <name type="scientific">Phocaeicola barnesiae</name>
    <dbReference type="NCBI Taxonomy" id="376804"/>
    <lineage>
        <taxon>Bacteria</taxon>
        <taxon>Pseudomonadati</taxon>
        <taxon>Bacteroidota</taxon>
        <taxon>Bacteroidia</taxon>
        <taxon>Bacteroidales</taxon>
        <taxon>Bacteroidaceae</taxon>
        <taxon>Phocaeicola</taxon>
    </lineage>
</organism>
<dbReference type="CDD" id="cd16018">
    <property type="entry name" value="Enpp"/>
    <property type="match status" value="1"/>
</dbReference>
<comment type="caution">
    <text evidence="2">The sequence shown here is derived from an EMBL/GenBank/DDBJ whole genome shotgun (WGS) entry which is preliminary data.</text>
</comment>
<dbReference type="Gene3D" id="3.30.1360.180">
    <property type="match status" value="1"/>
</dbReference>
<reference evidence="2 3" key="1">
    <citation type="submission" date="2022-08" db="EMBL/GenBank/DDBJ databases">
        <authorList>
            <person name="Zeman M."/>
            <person name="Kubasova T."/>
        </authorList>
    </citation>
    <scope>NUCLEOTIDE SEQUENCE [LARGE SCALE GENOMIC DNA]</scope>
    <source>
        <strain evidence="2 3">ET62</strain>
    </source>
</reference>
<keyword evidence="1" id="KW-0732">Signal</keyword>
<dbReference type="GO" id="GO:0016787">
    <property type="term" value="F:hydrolase activity"/>
    <property type="evidence" value="ECO:0007669"/>
    <property type="project" value="UniProtKB-ARBA"/>
</dbReference>
<keyword evidence="3" id="KW-1185">Reference proteome</keyword>
<dbReference type="AlphaFoldDB" id="A0AAW5N6S4"/>
<dbReference type="Pfam" id="PF01663">
    <property type="entry name" value="Phosphodiest"/>
    <property type="match status" value="1"/>
</dbReference>
<dbReference type="SUPFAM" id="SSF53649">
    <property type="entry name" value="Alkaline phosphatase-like"/>
    <property type="match status" value="1"/>
</dbReference>
<protein>
    <submittedName>
        <fullName evidence="2">Ectonucleotide pyrophosphatase/phosphodiesterase</fullName>
    </submittedName>
</protein>
<dbReference type="PANTHER" id="PTHR10151:SF120">
    <property type="entry name" value="BIS(5'-ADENOSYL)-TRIPHOSPHATASE"/>
    <property type="match status" value="1"/>
</dbReference>
<dbReference type="RefSeq" id="WP_258336002.1">
    <property type="nucleotide sequence ID" value="NZ_JANRHJ010000012.1"/>
</dbReference>
<gene>
    <name evidence="2" type="ORF">NW209_11370</name>
</gene>
<evidence type="ECO:0000256" key="1">
    <source>
        <dbReference type="SAM" id="SignalP"/>
    </source>
</evidence>
<dbReference type="Gene3D" id="3.40.720.10">
    <property type="entry name" value="Alkaline Phosphatase, subunit A"/>
    <property type="match status" value="1"/>
</dbReference>
<feature type="chain" id="PRO_5043756115" evidence="1">
    <location>
        <begin position="19"/>
        <end position="395"/>
    </location>
</feature>
<dbReference type="Proteomes" id="UP001204579">
    <property type="component" value="Unassembled WGS sequence"/>
</dbReference>